<evidence type="ECO:0000256" key="3">
    <source>
        <dbReference type="SAM" id="MobiDB-lite"/>
    </source>
</evidence>
<dbReference type="InterPro" id="IPR018337">
    <property type="entry name" value="Cell_wall/Cho-bd_repeat"/>
</dbReference>
<dbReference type="EMBL" id="LZZM01000113">
    <property type="protein sequence ID" value="OOM79042.1"/>
    <property type="molecule type" value="Genomic_DNA"/>
</dbReference>
<evidence type="ECO:0000256" key="2">
    <source>
        <dbReference type="PROSITE-ProRule" id="PRU00591"/>
    </source>
</evidence>
<gene>
    <name evidence="4" type="primary">toxA_3</name>
    <name evidence="4" type="ORF">CLPUN_17690</name>
</gene>
<dbReference type="OrthoDB" id="1938909at2"/>
<evidence type="ECO:0000313" key="4">
    <source>
        <dbReference type="EMBL" id="OOM79042.1"/>
    </source>
</evidence>
<evidence type="ECO:0000313" key="5">
    <source>
        <dbReference type="Proteomes" id="UP000190890"/>
    </source>
</evidence>
<keyword evidence="1" id="KW-0677">Repeat</keyword>
<dbReference type="Gene3D" id="2.60.40.2700">
    <property type="match status" value="2"/>
</dbReference>
<dbReference type="Pfam" id="PF19127">
    <property type="entry name" value="Choline_bind_3"/>
    <property type="match status" value="2"/>
</dbReference>
<reference evidence="4 5" key="1">
    <citation type="submission" date="2016-05" db="EMBL/GenBank/DDBJ databases">
        <title>Microbial solvent formation.</title>
        <authorList>
            <person name="Poehlein A."/>
            <person name="Montoya Solano J.D."/>
            <person name="Flitsch S."/>
            <person name="Krabben P."/>
            <person name="Duerre P."/>
            <person name="Daniel R."/>
        </authorList>
    </citation>
    <scope>NUCLEOTIDE SEQUENCE [LARGE SCALE GENOMIC DNA]</scope>
    <source>
        <strain evidence="4 5">DSM 2619</strain>
    </source>
</reference>
<feature type="region of interest" description="Disordered" evidence="3">
    <location>
        <begin position="506"/>
        <end position="541"/>
    </location>
</feature>
<dbReference type="STRING" id="29367.CLPUN_17690"/>
<sequence>MFSKKIKIKIANVLVASLILGFTSNINFNTIKVFAAELPGAHHAAVENDVFLGGNYLEVGVNKHGSFGTAIAAPTGFHPVSRTNLGMVVDGDGFEIGEESKTGDFFLPGSPYESYVVAYKNSEGISTKAQVAERSGMLGITNISTTDTSSGNTLSATTVGTTNDGKLKITQVVSFDVNDKYFNIHVTYENISESTLYDARYLRSVDPDQDADKNLDYTTKNSVIKNPPQDAKAIVIAKGNVTDEPFVYMASDSRARASVTRMTDPYNEACYQEDGSNLLKPEALGDTWIAMTFDLGDIEPGKSVSLDFINSLNPDLDSALNSGVTETTPAAVEITRDEDTLTAKLKKEDGTEYTTSAAVAYDWYRNDELVQTGTENIYVLTDADKGKEISVKIDKYELKSEPLYIEKGEAPETPETTPAAVTIEGKTRVGETLTAQLIDENENDFTTSGAVTYKWYRLNSSNSEFSNEIGTGKTYKLKGADLKKYIGVQAIYNEYEFSDKVGKISKSSSSSSSSNNSSTDTSIESTNTSSTSTTDTSADSNKTGWIQDTNSKWYLVKEDGTKTTGWKLLEDKWYFFDKDSGSMITGWYKAQNGEWTYDGQDTVGQWFYLDGKGKMVTGWFKDIDGSWYFLCDGKQYGALGVMKTGWQQIDGKWYFFNNNGTMASDTVVEGYTLGSDGAWIK</sequence>
<feature type="repeat" description="Cell wall-binding" evidence="2">
    <location>
        <begin position="643"/>
        <end position="662"/>
    </location>
</feature>
<proteinExistence type="predicted"/>
<name>A0A1S8TN64_9CLOT</name>
<protein>
    <submittedName>
        <fullName evidence="4">Toxin A</fullName>
    </submittedName>
</protein>
<dbReference type="PROSITE" id="PS51170">
    <property type="entry name" value="CW"/>
    <property type="match status" value="2"/>
</dbReference>
<dbReference type="AlphaFoldDB" id="A0A1S8TN64"/>
<dbReference type="Gene3D" id="2.10.270.10">
    <property type="entry name" value="Cholin Binding"/>
    <property type="match status" value="2"/>
</dbReference>
<feature type="repeat" description="Cell wall-binding" evidence="2">
    <location>
        <begin position="542"/>
        <end position="562"/>
    </location>
</feature>
<dbReference type="Pfam" id="PF01473">
    <property type="entry name" value="Choline_bind_1"/>
    <property type="match status" value="2"/>
</dbReference>
<dbReference type="SUPFAM" id="SSF69360">
    <property type="entry name" value="Cell wall binding repeat"/>
    <property type="match status" value="1"/>
</dbReference>
<accession>A0A1S8TN64</accession>
<comment type="caution">
    <text evidence="4">The sequence shown here is derived from an EMBL/GenBank/DDBJ whole genome shotgun (WGS) entry which is preliminary data.</text>
</comment>
<evidence type="ECO:0000256" key="1">
    <source>
        <dbReference type="ARBA" id="ARBA00022737"/>
    </source>
</evidence>
<keyword evidence="5" id="KW-1185">Reference proteome</keyword>
<dbReference type="RefSeq" id="WP_077846938.1">
    <property type="nucleotide sequence ID" value="NZ_LZZM01000113.1"/>
</dbReference>
<organism evidence="4 5">
    <name type="scientific">Clostridium puniceum</name>
    <dbReference type="NCBI Taxonomy" id="29367"/>
    <lineage>
        <taxon>Bacteria</taxon>
        <taxon>Bacillati</taxon>
        <taxon>Bacillota</taxon>
        <taxon>Clostridia</taxon>
        <taxon>Eubacteriales</taxon>
        <taxon>Clostridiaceae</taxon>
        <taxon>Clostridium</taxon>
    </lineage>
</organism>
<dbReference type="Proteomes" id="UP000190890">
    <property type="component" value="Unassembled WGS sequence"/>
</dbReference>